<protein>
    <submittedName>
        <fullName evidence="7">Glucose dehydrogenase [FAD, quinone]</fullName>
    </submittedName>
</protein>
<comment type="cofactor">
    <cofactor evidence="1">
        <name>FAD</name>
        <dbReference type="ChEBI" id="CHEBI:57692"/>
    </cofactor>
</comment>
<organism evidence="7 8">
    <name type="scientific">Lucilia cuprina</name>
    <name type="common">Green bottle fly</name>
    <name type="synonym">Australian sheep blowfly</name>
    <dbReference type="NCBI Taxonomy" id="7375"/>
    <lineage>
        <taxon>Eukaryota</taxon>
        <taxon>Metazoa</taxon>
        <taxon>Ecdysozoa</taxon>
        <taxon>Arthropoda</taxon>
        <taxon>Hexapoda</taxon>
        <taxon>Insecta</taxon>
        <taxon>Pterygota</taxon>
        <taxon>Neoptera</taxon>
        <taxon>Endopterygota</taxon>
        <taxon>Diptera</taxon>
        <taxon>Brachycera</taxon>
        <taxon>Muscomorpha</taxon>
        <taxon>Oestroidea</taxon>
        <taxon>Calliphoridae</taxon>
        <taxon>Luciliinae</taxon>
        <taxon>Lucilia</taxon>
    </lineage>
</organism>
<accession>A0A0L0C3Z9</accession>
<evidence type="ECO:0000313" key="8">
    <source>
        <dbReference type="Proteomes" id="UP000037069"/>
    </source>
</evidence>
<evidence type="ECO:0000259" key="6">
    <source>
        <dbReference type="PROSITE" id="PS00623"/>
    </source>
</evidence>
<comment type="caution">
    <text evidence="7">The sequence shown here is derived from an EMBL/GenBank/DDBJ whole genome shotgun (WGS) entry which is preliminary data.</text>
</comment>
<feature type="domain" description="Glucose-methanol-choline oxidoreductase N-terminal" evidence="6">
    <location>
        <begin position="769"/>
        <end position="792"/>
    </location>
</feature>
<reference evidence="7 8" key="1">
    <citation type="journal article" date="2015" name="Nat. Commun.">
        <title>Lucilia cuprina genome unlocks parasitic fly biology to underpin future interventions.</title>
        <authorList>
            <person name="Anstead C.A."/>
            <person name="Korhonen P.K."/>
            <person name="Young N.D."/>
            <person name="Hall R.S."/>
            <person name="Jex A.R."/>
            <person name="Murali S.C."/>
            <person name="Hughes D.S."/>
            <person name="Lee S.F."/>
            <person name="Perry T."/>
            <person name="Stroehlein A.J."/>
            <person name="Ansell B.R."/>
            <person name="Breugelmans B."/>
            <person name="Hofmann A."/>
            <person name="Qu J."/>
            <person name="Dugan S."/>
            <person name="Lee S.L."/>
            <person name="Chao H."/>
            <person name="Dinh H."/>
            <person name="Han Y."/>
            <person name="Doddapaneni H.V."/>
            <person name="Worley K.C."/>
            <person name="Muzny D.M."/>
            <person name="Ioannidis P."/>
            <person name="Waterhouse R.M."/>
            <person name="Zdobnov E.M."/>
            <person name="James P.J."/>
            <person name="Bagnall N.H."/>
            <person name="Kotze A.C."/>
            <person name="Gibbs R.A."/>
            <person name="Richards S."/>
            <person name="Batterham P."/>
            <person name="Gasser R.B."/>
        </authorList>
    </citation>
    <scope>NUCLEOTIDE SEQUENCE [LARGE SCALE GENOMIC DNA]</scope>
    <source>
        <strain evidence="7 8">LS</strain>
        <tissue evidence="7">Full body</tissue>
    </source>
</reference>
<dbReference type="PANTHER" id="PTHR11552:SF147">
    <property type="entry name" value="CHOLINE DEHYDROGENASE, MITOCHONDRIAL"/>
    <property type="match status" value="1"/>
</dbReference>
<dbReference type="SUPFAM" id="SSF51905">
    <property type="entry name" value="FAD/NAD(P)-binding domain"/>
    <property type="match status" value="4"/>
</dbReference>
<keyword evidence="4 5" id="KW-0274">FAD</keyword>
<dbReference type="PANTHER" id="PTHR11552">
    <property type="entry name" value="GLUCOSE-METHANOL-CHOLINE GMC OXIDOREDUCTASE"/>
    <property type="match status" value="1"/>
</dbReference>
<dbReference type="InterPro" id="IPR012132">
    <property type="entry name" value="GMC_OxRdtase"/>
</dbReference>
<dbReference type="OrthoDB" id="269227at2759"/>
<dbReference type="Gene3D" id="3.50.50.60">
    <property type="entry name" value="FAD/NAD(P)-binding domain"/>
    <property type="match status" value="5"/>
</dbReference>
<dbReference type="OMA" id="KNNERYH"/>
<feature type="domain" description="Glucose-methanol-choline oxidoreductase N-terminal" evidence="6">
    <location>
        <begin position="1158"/>
        <end position="1181"/>
    </location>
</feature>
<dbReference type="PROSITE" id="PS00623">
    <property type="entry name" value="GMC_OXRED_1"/>
    <property type="match status" value="4"/>
</dbReference>
<dbReference type="GO" id="GO:0050660">
    <property type="term" value="F:flavin adenine dinucleotide binding"/>
    <property type="evidence" value="ECO:0007669"/>
    <property type="project" value="InterPro"/>
</dbReference>
<evidence type="ECO:0000256" key="1">
    <source>
        <dbReference type="ARBA" id="ARBA00001974"/>
    </source>
</evidence>
<sequence>MIYAKLNELLKHDFVTISELDMAYRPHMVYMEAGIGPQCPIPSVGVMNSLVSLLVQSLYAAQCNISHVDYWPKDYAETALRSGLEAFDFVVIGAGSAGSVVASRLSENPKWNVLVLEAGDDPPQESEIPNFFFGLQNTNYTYSYYTEPTQSACKAFNDNKCHWPRGKLIGGTGGINGMVYVRGNRFDYDRWLEEGNTGWGFDNVWPYFEKAITPAGNHTHIQGYVPYNEFPQFDEDIFSLIFEASGELGIPRVEEFGEGSYIGYSHLKGTIENGLRVSTGKGHLGRVAQRPNLKVIKNAQVTKLVFDNKGPTVKSVEFTVKQQEQLKVGIKREVILSAGTIDSAKLLMLSGVGPQEKLMPLNIPVINNLPIGENLQDHVIIQLYLRIPANPPDQKQLLDNIYQYLIHNQGPFTSHGSTSITGFINTDISSNSPYPDMEFHHFITRRGDVNGFDLLLNGFKVKSQFRPFFRESIENYDLLTIFAVLSHPKSLGDLTLKSASPQDPPIIKANYLTAPEDVEVLLRGMDYIMKMEQTEAFKDKRVEILQIPIEECDQFEFKSSDYWRCYFSYFSSTCYHPVGTVKMGPLYDESTCVDPRLKVKGIHNLRVVDASIMPHITSGNTNAPMDFITTSVTETGSYPLQCPLESVGIMNSLVTLLVQSIYAAQCNISSSDYFPNDYAETALEYGLEAYDFVVVGAGSAGSVVASRLSENPNWNVLVLEAGANPPQESEVPPFFFGIQNSKFSYSYFTEPSDRSCKAYIDNRCHWPRGKLIGGSGAINGMVYVRGNRFDYDRWLEEGNTGWGYDDVWPYFEKSIRPVGNETHPQGYVAFNEFPRYDEDIFSMVFEASQELGIPRVEDYVEGSFIGYSYLNGTIENGLRASTVENYDLLTMFAILAHPKSVGDLILKSSSPQDPPIINANYFSAEEDIEVLLRAMDYVMQLERTQAFQDKQVEIVHIPIEECDQYEFKSQQYWKCYFTYFSTTCYHPTGTVKMAPLDDDSSCVDPRLKIKGVENLRVVDASIMPYVTSGNTNAPTIMIAEKASDMIKEDWSTTQCKISPAKQWPPDYAAKVLEKDLLAYDFVVVGAGSAGSVVASELSRIANWSVLVLEEGGDPPQESEVPSLFSVLQHTDYAYNTLMQSNGHSCKAFKNGQCRSCRGKLIGGSGSINAMLYVRGNRADYDGWLAQGNTGWGYDDVWPYFEALIQAEGNATHPQGYLAVNEFPLYEEDIFQMIYKGGEELGLPHREDFVEPFYTGYAQVKGTIENGQRASTAKTFLSRVSKRSNLQVIKNARVTKLNFDAKGKRVLSIDFIVQGLHSLNVKVKKEAILTAGSIGSAQILMLSGLGPSEVLEPLNIPVIRNLPIGQNLQDHVMAGFFVAFDGQTADQTKVIDKLFQYLVHSKGPLSSLSTTSLVGFMNSENPSDGSYPDVEMYHTALRKGDIIGMSIFTQAFAMSQEMVAYFMKAILFHDILGVFMMCLHPKSRGSITLSSPSYPDEPIIDTNYLQQPEDLKVLVRAAKYMVRLENTTAFQQRNAHILHLPIAECDVFDFKSEDYWKCYISYYTMSGYHYAGSVKMAPSNDSTSCVDNRLKVNGFDNLRVADASIMPTITKPLYPGYENICFVRMSPRSELSLPLHSLNRQEEQVERLYPSTLMHQDEGLHGAENQTIRIQLLLEPVCIKFYLDIMDLSVSVVERSSVVSIDDSHVVDIGFAIVDCVAERVAQRRFIQIHFQKVSQSVKMSTSLAAQCSTASTGLMNSLVTLLVQSIFAAQCNITRPEYWPPDYAETALKEGLETYDFVVVGAGSAGSIVASRLSENPQWKVLVLEAGGDPPQESEVPNLFLGMQHSEYAYPYFVQPNGRSCKAYKDEKCYWPRGKMIGGSGSLNAMLYVRGNRFDYDRWQEEGNTGWGFDDVWPYFEKSIRPVGNETHPQGYVTINEFPHFDEDISEMLLKGSSELGVPKVDDFAEGSYIGYSHLKGTLKNGHRASTGKGHLAKVSHRPNLKVIKNAQVTKLEFDATGQKVESLEFILKDKTLRVKVKREAILSAGTIDSAKLLMLSGVGPETVLKPLNIPVLHNLPIGQNLQDHLMVQVFMRLTGEPIDQKMVLDNIYQFLIHNQGPLTAHGSVSLTGFINTQPDKNSLYPDIEFHHLIFRRGDAMGLELFLNGLNVKDEFKTYLRETIQDNELLIFFTNLAHPKSKGDIKLKSSSPHEVPIINADYMSAPEDVEVVLRAFKYLENLAQTQAFQEKQAEILHIPIEECDQYSFKSEEYWRCYLTYFSATCYHHVGTVKMGPENDNSACVDPRLKLKGVENVRVVDASIMPYVTSGNTNAPTVMIAEKAIDLIREDWLSTEDVADKSYHHEL</sequence>
<keyword evidence="3 5" id="KW-0285">Flavoprotein</keyword>
<evidence type="ECO:0000313" key="7">
    <source>
        <dbReference type="EMBL" id="KNC26961.1"/>
    </source>
</evidence>
<evidence type="ECO:0000256" key="4">
    <source>
        <dbReference type="ARBA" id="ARBA00022827"/>
    </source>
</evidence>
<feature type="domain" description="Glucose-methanol-choline oxidoreductase N-terminal" evidence="6">
    <location>
        <begin position="166"/>
        <end position="189"/>
    </location>
</feature>
<feature type="domain" description="Glucose-methanol-choline oxidoreductase N-terminal" evidence="6">
    <location>
        <begin position="1874"/>
        <end position="1897"/>
    </location>
</feature>
<name>A0A0L0C3Z9_LUCCU</name>
<keyword evidence="8" id="KW-1185">Reference proteome</keyword>
<comment type="similarity">
    <text evidence="2 5">Belongs to the GMC oxidoreductase family.</text>
</comment>
<evidence type="ECO:0000256" key="2">
    <source>
        <dbReference type="ARBA" id="ARBA00010790"/>
    </source>
</evidence>
<dbReference type="InterPro" id="IPR036188">
    <property type="entry name" value="FAD/NAD-bd_sf"/>
</dbReference>
<gene>
    <name evidence="7" type="ORF">FF38_09268</name>
</gene>
<dbReference type="Gene3D" id="3.30.560.10">
    <property type="entry name" value="Glucose Oxidase, domain 3"/>
    <property type="match status" value="4"/>
</dbReference>
<evidence type="ECO:0000256" key="5">
    <source>
        <dbReference type="RuleBase" id="RU003968"/>
    </source>
</evidence>
<dbReference type="Pfam" id="PF00732">
    <property type="entry name" value="GMC_oxred_N"/>
    <property type="match status" value="4"/>
</dbReference>
<dbReference type="GO" id="GO:0016614">
    <property type="term" value="F:oxidoreductase activity, acting on CH-OH group of donors"/>
    <property type="evidence" value="ECO:0007669"/>
    <property type="project" value="InterPro"/>
</dbReference>
<dbReference type="Proteomes" id="UP000037069">
    <property type="component" value="Unassembled WGS sequence"/>
</dbReference>
<dbReference type="EMBL" id="JRES01000943">
    <property type="protein sequence ID" value="KNC26961.1"/>
    <property type="molecule type" value="Genomic_DNA"/>
</dbReference>
<dbReference type="InterPro" id="IPR007867">
    <property type="entry name" value="GMC_OxRtase_C"/>
</dbReference>
<proteinExistence type="inferred from homology"/>
<dbReference type="InterPro" id="IPR000172">
    <property type="entry name" value="GMC_OxRdtase_N"/>
</dbReference>
<dbReference type="Pfam" id="PF05199">
    <property type="entry name" value="GMC_oxred_C"/>
    <property type="match status" value="4"/>
</dbReference>
<dbReference type="STRING" id="7375.A0A0L0C3Z9"/>
<dbReference type="SUPFAM" id="SSF54373">
    <property type="entry name" value="FAD-linked reductases, C-terminal domain"/>
    <property type="match status" value="4"/>
</dbReference>
<evidence type="ECO:0000256" key="3">
    <source>
        <dbReference type="ARBA" id="ARBA00022630"/>
    </source>
</evidence>